<keyword evidence="5" id="KW-1185">Reference proteome</keyword>
<dbReference type="InterPro" id="IPR027417">
    <property type="entry name" value="P-loop_NTPase"/>
</dbReference>
<gene>
    <name evidence="4" type="ORF">SAMN02910417_02432</name>
</gene>
<dbReference type="SUPFAM" id="SSF52540">
    <property type="entry name" value="P-loop containing nucleoside triphosphate hydrolases"/>
    <property type="match status" value="1"/>
</dbReference>
<sequence>MKQDVKHIFLTGEKQVGKSTALGKVLETLCEQGYRVGGFQTLPFSIHNKRRGFYMHSLMERENDVNDIPIALCFHTANGMRRMGITETFDCFGADLLREALTDADIIWMDELGRLEKEATQFNQAVVECLNRGKHIVGVLQKTNREFLQEIASREDVMVLEVTIENRNEIAKKVLEALGEML</sequence>
<name>A0A1G6CIM3_EUBOX</name>
<accession>A0A1G6CIM3</accession>
<dbReference type="STRING" id="1732.SAMN02910417_02432"/>
<dbReference type="AlphaFoldDB" id="A0A1G6CIM3"/>
<protein>
    <submittedName>
        <fullName evidence="4">Nucleoside-triphosphatase</fullName>
    </submittedName>
</protein>
<dbReference type="PANTHER" id="PTHR43146:SF1">
    <property type="entry name" value="CANCER-RELATED NUCLEOSIDE-TRIPHOSPHATASE"/>
    <property type="match status" value="1"/>
</dbReference>
<keyword evidence="1" id="KW-0547">Nucleotide-binding</keyword>
<dbReference type="InterPro" id="IPR004948">
    <property type="entry name" value="Nuc-triphosphatase_THEP1"/>
</dbReference>
<dbReference type="Pfam" id="PF03266">
    <property type="entry name" value="NTPase_1"/>
    <property type="match status" value="1"/>
</dbReference>
<organism evidence="4 5">
    <name type="scientific">Eubacterium oxidoreducens</name>
    <dbReference type="NCBI Taxonomy" id="1732"/>
    <lineage>
        <taxon>Bacteria</taxon>
        <taxon>Bacillati</taxon>
        <taxon>Bacillota</taxon>
        <taxon>Clostridia</taxon>
        <taxon>Eubacteriales</taxon>
        <taxon>Eubacteriaceae</taxon>
        <taxon>Eubacterium</taxon>
    </lineage>
</organism>
<dbReference type="EMBL" id="FMXR01000020">
    <property type="protein sequence ID" value="SDB32778.1"/>
    <property type="molecule type" value="Genomic_DNA"/>
</dbReference>
<keyword evidence="3" id="KW-0067">ATP-binding</keyword>
<evidence type="ECO:0000313" key="5">
    <source>
        <dbReference type="Proteomes" id="UP000199228"/>
    </source>
</evidence>
<evidence type="ECO:0000256" key="1">
    <source>
        <dbReference type="ARBA" id="ARBA00022741"/>
    </source>
</evidence>
<evidence type="ECO:0000313" key="4">
    <source>
        <dbReference type="EMBL" id="SDB32778.1"/>
    </source>
</evidence>
<dbReference type="Proteomes" id="UP000199228">
    <property type="component" value="Unassembled WGS sequence"/>
</dbReference>
<keyword evidence="2" id="KW-0378">Hydrolase</keyword>
<dbReference type="Gene3D" id="3.40.50.300">
    <property type="entry name" value="P-loop containing nucleotide triphosphate hydrolases"/>
    <property type="match status" value="1"/>
</dbReference>
<dbReference type="RefSeq" id="WP_090174628.1">
    <property type="nucleotide sequence ID" value="NZ_FMXR01000020.1"/>
</dbReference>
<evidence type="ECO:0000256" key="2">
    <source>
        <dbReference type="ARBA" id="ARBA00022801"/>
    </source>
</evidence>
<reference evidence="4 5" key="1">
    <citation type="submission" date="2016-10" db="EMBL/GenBank/DDBJ databases">
        <authorList>
            <person name="de Groot N.N."/>
        </authorList>
    </citation>
    <scope>NUCLEOTIDE SEQUENCE [LARGE SCALE GENOMIC DNA]</scope>
    <source>
        <strain evidence="4 5">DSM 3217</strain>
    </source>
</reference>
<evidence type="ECO:0000256" key="3">
    <source>
        <dbReference type="ARBA" id="ARBA00022840"/>
    </source>
</evidence>
<dbReference type="GO" id="GO:0005524">
    <property type="term" value="F:ATP binding"/>
    <property type="evidence" value="ECO:0007669"/>
    <property type="project" value="UniProtKB-KW"/>
</dbReference>
<dbReference type="PANTHER" id="PTHR43146">
    <property type="entry name" value="CANCER-RELATED NUCLEOSIDE-TRIPHOSPHATASE"/>
    <property type="match status" value="1"/>
</dbReference>
<dbReference type="OrthoDB" id="9786803at2"/>
<dbReference type="GO" id="GO:0017111">
    <property type="term" value="F:ribonucleoside triphosphate phosphatase activity"/>
    <property type="evidence" value="ECO:0007669"/>
    <property type="project" value="InterPro"/>
</dbReference>
<proteinExistence type="predicted"/>